<evidence type="ECO:0000313" key="1">
    <source>
        <dbReference type="EMBL" id="JAP73670.1"/>
    </source>
</evidence>
<dbReference type="EMBL" id="GEFM01002126">
    <property type="protein sequence ID" value="JAP73670.1"/>
    <property type="molecule type" value="mRNA"/>
</dbReference>
<proteinExistence type="evidence at transcript level"/>
<accession>A0A131Y5L4</accession>
<sequence>MLSATAQVPPPLRALWRPQCHPAMPVSGFGCRPGSSPTEVVRLFSEAISGWRYVGARMAPLPTRRSCRLSLEREFFIRLSFAERL</sequence>
<reference evidence="1" key="1">
    <citation type="submission" date="2016-02" db="EMBL/GenBank/DDBJ databases">
        <title>RNAseq analyses of the midgut from blood- or serum-fed Ixodes ricinus ticks.</title>
        <authorList>
            <person name="Perner J."/>
            <person name="Provaznik J."/>
            <person name="Schrenkova J."/>
            <person name="Urbanova V."/>
            <person name="Ribeiro J.M."/>
            <person name="Kopacek P."/>
        </authorList>
    </citation>
    <scope>NUCLEOTIDE SEQUENCE</scope>
    <source>
        <tissue evidence="1">Gut</tissue>
    </source>
</reference>
<name>A0A131Y5L4_IXORI</name>
<protein>
    <submittedName>
        <fullName evidence="1">Uncharacterized protein</fullName>
    </submittedName>
</protein>
<organism evidence="1">
    <name type="scientific">Ixodes ricinus</name>
    <name type="common">Common tick</name>
    <name type="synonym">Acarus ricinus</name>
    <dbReference type="NCBI Taxonomy" id="34613"/>
    <lineage>
        <taxon>Eukaryota</taxon>
        <taxon>Metazoa</taxon>
        <taxon>Ecdysozoa</taxon>
        <taxon>Arthropoda</taxon>
        <taxon>Chelicerata</taxon>
        <taxon>Arachnida</taxon>
        <taxon>Acari</taxon>
        <taxon>Parasitiformes</taxon>
        <taxon>Ixodida</taxon>
        <taxon>Ixodoidea</taxon>
        <taxon>Ixodidae</taxon>
        <taxon>Ixodinae</taxon>
        <taxon>Ixodes</taxon>
    </lineage>
</organism>
<dbReference type="AlphaFoldDB" id="A0A131Y5L4"/>